<evidence type="ECO:0000256" key="1">
    <source>
        <dbReference type="SAM" id="SignalP"/>
    </source>
</evidence>
<feature type="chain" id="PRO_5020434929" evidence="1">
    <location>
        <begin position="23"/>
        <end position="358"/>
    </location>
</feature>
<reference evidence="2 3" key="1">
    <citation type="journal article" date="2015" name="Genome Biol.">
        <title>Comparative genomics of Steinernema reveals deeply conserved gene regulatory networks.</title>
        <authorList>
            <person name="Dillman A.R."/>
            <person name="Macchietto M."/>
            <person name="Porter C.F."/>
            <person name="Rogers A."/>
            <person name="Williams B."/>
            <person name="Antoshechkin I."/>
            <person name="Lee M.M."/>
            <person name="Goodwin Z."/>
            <person name="Lu X."/>
            <person name="Lewis E.E."/>
            <person name="Goodrich-Blair H."/>
            <person name="Stock S.P."/>
            <person name="Adams B.J."/>
            <person name="Sternberg P.W."/>
            <person name="Mortazavi A."/>
        </authorList>
    </citation>
    <scope>NUCLEOTIDE SEQUENCE [LARGE SCALE GENOMIC DNA]</scope>
    <source>
        <strain evidence="2 3">ALL</strain>
    </source>
</reference>
<proteinExistence type="predicted"/>
<sequence length="358" mass="40684">MTQTALMLMWVVLISQHAITSAYSRHYKFYTQLDVSSNTAEGVIKCGLEVEADVTLEKWNRSVSCIAVTALQTKSVNERCEMEPTDADEVHWFNYERSACFEHFEGHVGRVYFHGYDSKVARNFKRIVISSLQTIYNPVRGRYTLWSEQVEEVSLCATAYPKAKSSLIVTNTFKESTEGRCVAWYDARKTNGRLVLTKSMQDCAGQSDSKLENTKKCGSPVMKQVLQSQMIESATTSSTKLITLDGTEIILKIDTSTFLDLINYTEHKEKTIGFDDLSSQKSIFIEKSIYGWMTSEAGLKMVFRAVRENSFSSSLRIRLLDPTNREWRTWLTIENSTSPFECPKETDASEVGGTFFDM</sequence>
<feature type="signal peptide" evidence="1">
    <location>
        <begin position="1"/>
        <end position="22"/>
    </location>
</feature>
<keyword evidence="3" id="KW-1185">Reference proteome</keyword>
<dbReference type="Gene3D" id="2.30.230.10">
    <property type="entry name" value="Lipovitellin, beta-sheet shell regions, chain A"/>
    <property type="match status" value="1"/>
</dbReference>
<dbReference type="EMBL" id="AZBU02000002">
    <property type="protein sequence ID" value="TKR95394.1"/>
    <property type="molecule type" value="Genomic_DNA"/>
</dbReference>
<dbReference type="AlphaFoldDB" id="A0A4U5PH18"/>
<comment type="caution">
    <text evidence="2">The sequence shown here is derived from an EMBL/GenBank/DDBJ whole genome shotgun (WGS) entry which is preliminary data.</text>
</comment>
<dbReference type="GO" id="GO:0005319">
    <property type="term" value="F:lipid transporter activity"/>
    <property type="evidence" value="ECO:0007669"/>
    <property type="project" value="InterPro"/>
</dbReference>
<reference evidence="2 3" key="2">
    <citation type="journal article" date="2019" name="G3 (Bethesda)">
        <title>Hybrid Assembly of the Genome of the Entomopathogenic Nematode Steinernema carpocapsae Identifies the X-Chromosome.</title>
        <authorList>
            <person name="Serra L."/>
            <person name="Macchietto M."/>
            <person name="Macias-Munoz A."/>
            <person name="McGill C.J."/>
            <person name="Rodriguez I.M."/>
            <person name="Rodriguez B."/>
            <person name="Murad R."/>
            <person name="Mortazavi A."/>
        </authorList>
    </citation>
    <scope>NUCLEOTIDE SEQUENCE [LARGE SCALE GENOMIC DNA]</scope>
    <source>
        <strain evidence="2 3">ALL</strain>
    </source>
</reference>
<dbReference type="Proteomes" id="UP000298663">
    <property type="component" value="Unassembled WGS sequence"/>
</dbReference>
<name>A0A4U5PH18_STECR</name>
<accession>A0A4U5PH18</accession>
<evidence type="ECO:0000313" key="3">
    <source>
        <dbReference type="Proteomes" id="UP000298663"/>
    </source>
</evidence>
<evidence type="ECO:0000313" key="2">
    <source>
        <dbReference type="EMBL" id="TKR95394.1"/>
    </source>
</evidence>
<gene>
    <name evidence="2" type="ORF">L596_009569</name>
</gene>
<dbReference type="SUPFAM" id="SSF56968">
    <property type="entry name" value="Lipovitellin-phosvitin complex, beta-sheet shell regions"/>
    <property type="match status" value="1"/>
</dbReference>
<protein>
    <submittedName>
        <fullName evidence="2">Uncharacterized protein</fullName>
    </submittedName>
</protein>
<dbReference type="InterPro" id="IPR015819">
    <property type="entry name" value="Lipid_transp_b-sht_shell"/>
</dbReference>
<keyword evidence="1" id="KW-0732">Signal</keyword>
<organism evidence="2 3">
    <name type="scientific">Steinernema carpocapsae</name>
    <name type="common">Entomopathogenic nematode</name>
    <dbReference type="NCBI Taxonomy" id="34508"/>
    <lineage>
        <taxon>Eukaryota</taxon>
        <taxon>Metazoa</taxon>
        <taxon>Ecdysozoa</taxon>
        <taxon>Nematoda</taxon>
        <taxon>Chromadorea</taxon>
        <taxon>Rhabditida</taxon>
        <taxon>Tylenchina</taxon>
        <taxon>Panagrolaimomorpha</taxon>
        <taxon>Strongyloidoidea</taxon>
        <taxon>Steinernematidae</taxon>
        <taxon>Steinernema</taxon>
    </lineage>
</organism>
<dbReference type="InterPro" id="IPR015816">
    <property type="entry name" value="Vitellinogen_b-sht_N"/>
</dbReference>